<dbReference type="PROSITE" id="PS00498">
    <property type="entry name" value="TYROSINASE_2"/>
    <property type="match status" value="1"/>
</dbReference>
<dbReference type="InterPro" id="IPR002227">
    <property type="entry name" value="Tyrosinase_Cu-bd"/>
</dbReference>
<dbReference type="GO" id="GO:0046872">
    <property type="term" value="F:metal ion binding"/>
    <property type="evidence" value="ECO:0007669"/>
    <property type="project" value="UniProtKB-KW"/>
</dbReference>
<reference evidence="6 7" key="1">
    <citation type="journal article" date="2014" name="Genome Announc.">
        <title>Draft Genome Sequence of Lysobacter capsici AZ78, a Bacterium Antagonistic to Plant-Pathogenic Oomycetes.</title>
        <authorList>
            <person name="Puopolo G."/>
            <person name="Sonego P."/>
            <person name="Engelen K."/>
            <person name="Pertot I."/>
        </authorList>
    </citation>
    <scope>NUCLEOTIDE SEQUENCE [LARGE SCALE GENOMIC DNA]</scope>
    <source>
        <strain evidence="6 7">AZ78</strain>
    </source>
</reference>
<feature type="domain" description="Tyrosinase copper-binding" evidence="5">
    <location>
        <begin position="315"/>
        <end position="326"/>
    </location>
</feature>
<dbReference type="InterPro" id="IPR008922">
    <property type="entry name" value="Di-copper_centre_dom_sf"/>
</dbReference>
<evidence type="ECO:0000256" key="3">
    <source>
        <dbReference type="SAM" id="MobiDB-lite"/>
    </source>
</evidence>
<keyword evidence="1" id="KW-0479">Metal-binding</keyword>
<dbReference type="Gene3D" id="1.10.1280.10">
    <property type="entry name" value="Di-copper center containing domain from catechol oxidase"/>
    <property type="match status" value="1"/>
</dbReference>
<feature type="signal peptide" evidence="4">
    <location>
        <begin position="1"/>
        <end position="28"/>
    </location>
</feature>
<keyword evidence="7" id="KW-1185">Reference proteome</keyword>
<evidence type="ECO:0000313" key="6">
    <source>
        <dbReference type="EMBL" id="KWS02475.1"/>
    </source>
</evidence>
<dbReference type="InterPro" id="IPR006311">
    <property type="entry name" value="TAT_signal"/>
</dbReference>
<evidence type="ECO:0000256" key="2">
    <source>
        <dbReference type="ARBA" id="ARBA00023008"/>
    </source>
</evidence>
<dbReference type="PANTHER" id="PTHR11474">
    <property type="entry name" value="TYROSINASE FAMILY MEMBER"/>
    <property type="match status" value="1"/>
</dbReference>
<protein>
    <submittedName>
        <fullName evidence="6">Tyrosinase</fullName>
    </submittedName>
</protein>
<feature type="region of interest" description="Disordered" evidence="3">
    <location>
        <begin position="529"/>
        <end position="550"/>
    </location>
</feature>
<evidence type="ECO:0000256" key="1">
    <source>
        <dbReference type="ARBA" id="ARBA00022723"/>
    </source>
</evidence>
<sequence length="550" mass="59877">MRYTRRDFMTTAATAVAGTMLPLSSLLAAGPSAQGSEPTARYRRHDVATPEGQRMLISYARGVEAMLKLPPEHPHNWFRNAFTHFLDCPHGNWWFYVWHRGYVGYFERSIRKLSGDASFAMPFWDWTRHPEIPAGMFDGVLTPSDSAYAPFTGNLLKFTEFVKPSLLKYWNSLSSDQRAQLNSRGYPTFDDAWNDVTGYSVAHKAGLSGNQSYAITCGARYLSRSNPKLDAKTAYDVSPDIVSSGLTPTLFYDPSISNSFASSKTATHLVQPDGSTNFSILEGFPHNKVHNYIGGVGAIDPGPYGNMTNFLSPVDPIFYLHHSNMDRLWDLWTKKQLAAGLPILPTGADLATFMAEPFLFYVDGDGGFVGPSKAGDYVSTRVFDYDYGPGFGSELPVVPKRKTGATKYGVIKGGIEAGAASVLLPNAMVEQHLASAQPASLIAEVTLDRPEGLAVTREFDVLVNAPADVERVDANSPYYAGTLAFFGPTMPNMAMSHSATFAVPLPKTLRAFSNAKLLGANAQFNIRLAPSGQQPADPVPVRGVSIKPAG</sequence>
<keyword evidence="2" id="KW-0186">Copper</keyword>
<dbReference type="Proteomes" id="UP000023435">
    <property type="component" value="Unassembled WGS sequence"/>
</dbReference>
<dbReference type="GO" id="GO:0016491">
    <property type="term" value="F:oxidoreductase activity"/>
    <property type="evidence" value="ECO:0007669"/>
    <property type="project" value="InterPro"/>
</dbReference>
<evidence type="ECO:0000313" key="7">
    <source>
        <dbReference type="Proteomes" id="UP000023435"/>
    </source>
</evidence>
<evidence type="ECO:0000259" key="5">
    <source>
        <dbReference type="PROSITE" id="PS00498"/>
    </source>
</evidence>
<comment type="caution">
    <text evidence="6">The sequence shown here is derived from an EMBL/GenBank/DDBJ whole genome shotgun (WGS) entry which is preliminary data.</text>
</comment>
<dbReference type="PANTHER" id="PTHR11474:SF76">
    <property type="entry name" value="SHKT DOMAIN-CONTAINING PROTEIN"/>
    <property type="match status" value="1"/>
</dbReference>
<dbReference type="Pfam" id="PF00264">
    <property type="entry name" value="Tyrosinase"/>
    <property type="match status" value="1"/>
</dbReference>
<keyword evidence="4" id="KW-0732">Signal</keyword>
<feature type="chain" id="PRO_5007131496" evidence="4">
    <location>
        <begin position="29"/>
        <end position="550"/>
    </location>
</feature>
<dbReference type="PRINTS" id="PR00092">
    <property type="entry name" value="TYROSINASE"/>
</dbReference>
<dbReference type="AlphaFoldDB" id="A0A108U4M8"/>
<gene>
    <name evidence="6" type="ORF">AZ78_0019</name>
</gene>
<dbReference type="RefSeq" id="WP_036111049.1">
    <property type="nucleotide sequence ID" value="NZ_JAJA02000001.1"/>
</dbReference>
<dbReference type="SUPFAM" id="SSF48056">
    <property type="entry name" value="Di-copper centre-containing domain"/>
    <property type="match status" value="1"/>
</dbReference>
<name>A0A108U4M8_9GAMM</name>
<organism evidence="6 7">
    <name type="scientific">Lysobacter capsici AZ78</name>
    <dbReference type="NCBI Taxonomy" id="1444315"/>
    <lineage>
        <taxon>Bacteria</taxon>
        <taxon>Pseudomonadati</taxon>
        <taxon>Pseudomonadota</taxon>
        <taxon>Gammaproteobacteria</taxon>
        <taxon>Lysobacterales</taxon>
        <taxon>Lysobacteraceae</taxon>
        <taxon>Lysobacter</taxon>
    </lineage>
</organism>
<evidence type="ECO:0000256" key="4">
    <source>
        <dbReference type="SAM" id="SignalP"/>
    </source>
</evidence>
<dbReference type="EMBL" id="JAJA02000001">
    <property type="protein sequence ID" value="KWS02475.1"/>
    <property type="molecule type" value="Genomic_DNA"/>
</dbReference>
<accession>A0A108U4M8</accession>
<dbReference type="InterPro" id="IPR050316">
    <property type="entry name" value="Tyrosinase/Hemocyanin"/>
</dbReference>
<dbReference type="PROSITE" id="PS51318">
    <property type="entry name" value="TAT"/>
    <property type="match status" value="1"/>
</dbReference>
<dbReference type="OrthoDB" id="2874181at2"/>
<proteinExistence type="predicted"/>